<organism evidence="2 3">
    <name type="scientific">Phialocephala subalpina</name>
    <dbReference type="NCBI Taxonomy" id="576137"/>
    <lineage>
        <taxon>Eukaryota</taxon>
        <taxon>Fungi</taxon>
        <taxon>Dikarya</taxon>
        <taxon>Ascomycota</taxon>
        <taxon>Pezizomycotina</taxon>
        <taxon>Leotiomycetes</taxon>
        <taxon>Helotiales</taxon>
        <taxon>Mollisiaceae</taxon>
        <taxon>Phialocephala</taxon>
        <taxon>Phialocephala fortinii species complex</taxon>
    </lineage>
</organism>
<dbReference type="EMBL" id="FJOG01000019">
    <property type="protein sequence ID" value="CZR61802.1"/>
    <property type="molecule type" value="Genomic_DNA"/>
</dbReference>
<reference evidence="2 3" key="1">
    <citation type="submission" date="2016-03" db="EMBL/GenBank/DDBJ databases">
        <authorList>
            <person name="Ploux O."/>
        </authorList>
    </citation>
    <scope>NUCLEOTIDE SEQUENCE [LARGE SCALE GENOMIC DNA]</scope>
    <source>
        <strain evidence="2 3">UAMH 11012</strain>
    </source>
</reference>
<gene>
    <name evidence="2" type="ORF">PAC_11699</name>
</gene>
<evidence type="ECO:0000313" key="3">
    <source>
        <dbReference type="Proteomes" id="UP000184330"/>
    </source>
</evidence>
<dbReference type="AlphaFoldDB" id="A0A1L7X9W9"/>
<protein>
    <recommendedName>
        <fullName evidence="1">2EXR domain-containing protein</fullName>
    </recommendedName>
</protein>
<dbReference type="Proteomes" id="UP000184330">
    <property type="component" value="Unassembled WGS sequence"/>
</dbReference>
<dbReference type="PANTHER" id="PTHR35910:SF6">
    <property type="entry name" value="2EXR DOMAIN-CONTAINING PROTEIN"/>
    <property type="match status" value="1"/>
</dbReference>
<dbReference type="InterPro" id="IPR045518">
    <property type="entry name" value="2EXR"/>
</dbReference>
<evidence type="ECO:0000313" key="2">
    <source>
        <dbReference type="EMBL" id="CZR61802.1"/>
    </source>
</evidence>
<dbReference type="PANTHER" id="PTHR35910">
    <property type="entry name" value="2EXR DOMAIN-CONTAINING PROTEIN"/>
    <property type="match status" value="1"/>
</dbReference>
<keyword evidence="3" id="KW-1185">Reference proteome</keyword>
<dbReference type="OrthoDB" id="3540592at2759"/>
<sequence length="448" mass="51983">MRHLNFRSMDEKTPSEWRHQHVMDCLDCFPKGPNNTISHDISDETLQLNLVYNDEHWDITEPARLFCANGHYIPQIEVKWHEEQTFAPRFECFPQLPLELRRKVWKHALPAPRILHQRFRQSRFDDVLHDYIEPMDGCSSPRVVDTTLLNYQMICHEASQIFKESYIKFELIGSSIASLWDSDVENERSDLGGVTIVPHYSYFDKYRDTLFLTLSNVSILQSHNTWIDVSQIRNLALSFDYASMGFKQKFGPHWEYIAGCPNLEALTFVIGAEGLKDSGAVSYHLVTVDDNFRDLIMRQLKPKSRGPELTPSELESIDRLPQVIRDLEALFWKETPTDERSWPDFDLKITLPGKLRHVKKREQITWLKPKDSNWSGVSYFTKRPAPMPTSYFMRLGHFCCELQCDRDGRLLTASDLAYLENSDAGEDCEGTVPDVEEVDGVLALLFLE</sequence>
<name>A0A1L7X9W9_9HELO</name>
<accession>A0A1L7X9W9</accession>
<proteinExistence type="predicted"/>
<feature type="domain" description="2EXR" evidence="1">
    <location>
        <begin position="90"/>
        <end position="210"/>
    </location>
</feature>
<dbReference type="Pfam" id="PF20150">
    <property type="entry name" value="2EXR"/>
    <property type="match status" value="1"/>
</dbReference>
<evidence type="ECO:0000259" key="1">
    <source>
        <dbReference type="Pfam" id="PF20150"/>
    </source>
</evidence>